<dbReference type="Proteomes" id="UP000799118">
    <property type="component" value="Unassembled WGS sequence"/>
</dbReference>
<dbReference type="GO" id="GO:0016020">
    <property type="term" value="C:membrane"/>
    <property type="evidence" value="ECO:0007669"/>
    <property type="project" value="UniProtKB-SubCell"/>
</dbReference>
<dbReference type="GO" id="GO:0005794">
    <property type="term" value="C:Golgi apparatus"/>
    <property type="evidence" value="ECO:0007669"/>
    <property type="project" value="TreeGrafter"/>
</dbReference>
<dbReference type="GO" id="GO:0006890">
    <property type="term" value="P:retrograde vesicle-mediated transport, Golgi to endoplasmic reticulum"/>
    <property type="evidence" value="ECO:0007669"/>
    <property type="project" value="InterPro"/>
</dbReference>
<dbReference type="Pfam" id="PF08551">
    <property type="entry name" value="DUF1751"/>
    <property type="match status" value="1"/>
</dbReference>
<evidence type="ECO:0000256" key="1">
    <source>
        <dbReference type="ARBA" id="ARBA00004141"/>
    </source>
</evidence>
<dbReference type="Gene3D" id="1.20.1540.10">
    <property type="entry name" value="Rhomboid-like"/>
    <property type="match status" value="1"/>
</dbReference>
<reference evidence="7" key="1">
    <citation type="journal article" date="2019" name="Environ. Microbiol.">
        <title>Fungal ecological strategies reflected in gene transcription - a case study of two litter decomposers.</title>
        <authorList>
            <person name="Barbi F."/>
            <person name="Kohler A."/>
            <person name="Barry K."/>
            <person name="Baskaran P."/>
            <person name="Daum C."/>
            <person name="Fauchery L."/>
            <person name="Ihrmark K."/>
            <person name="Kuo A."/>
            <person name="LaButti K."/>
            <person name="Lipzen A."/>
            <person name="Morin E."/>
            <person name="Grigoriev I.V."/>
            <person name="Henrissat B."/>
            <person name="Lindahl B."/>
            <person name="Martin F."/>
        </authorList>
    </citation>
    <scope>NUCLEOTIDE SEQUENCE</scope>
    <source>
        <strain evidence="7">JB14</strain>
    </source>
</reference>
<dbReference type="InterPro" id="IPR035952">
    <property type="entry name" value="Rhomboid-like_sf"/>
</dbReference>
<evidence type="ECO:0000313" key="8">
    <source>
        <dbReference type="Proteomes" id="UP000799118"/>
    </source>
</evidence>
<keyword evidence="8" id="KW-1185">Reference proteome</keyword>
<feature type="transmembrane region" description="Helical" evidence="6">
    <location>
        <begin position="101"/>
        <end position="119"/>
    </location>
</feature>
<dbReference type="OrthoDB" id="73612at2759"/>
<evidence type="ECO:0000256" key="3">
    <source>
        <dbReference type="ARBA" id="ARBA00022989"/>
    </source>
</evidence>
<feature type="transmembrane region" description="Helical" evidence="6">
    <location>
        <begin position="57"/>
        <end position="80"/>
    </location>
</feature>
<evidence type="ECO:0000256" key="6">
    <source>
        <dbReference type="SAM" id="Phobius"/>
    </source>
</evidence>
<evidence type="ECO:0000256" key="4">
    <source>
        <dbReference type="ARBA" id="ARBA00023136"/>
    </source>
</evidence>
<dbReference type="FunFam" id="1.20.1540.10:FF:000004">
    <property type="entry name" value="Transmembrane protein 115"/>
    <property type="match status" value="1"/>
</dbReference>
<keyword evidence="2 6" id="KW-0812">Transmembrane</keyword>
<dbReference type="PANTHER" id="PTHR13377">
    <property type="entry name" value="PLACENTAL PROTEIN 6"/>
    <property type="match status" value="1"/>
</dbReference>
<feature type="non-terminal residue" evidence="7">
    <location>
        <position position="359"/>
    </location>
</feature>
<evidence type="ECO:0000256" key="5">
    <source>
        <dbReference type="SAM" id="MobiDB-lite"/>
    </source>
</evidence>
<feature type="transmembrane region" description="Helical" evidence="6">
    <location>
        <begin position="20"/>
        <end position="37"/>
    </location>
</feature>
<evidence type="ECO:0000313" key="7">
    <source>
        <dbReference type="EMBL" id="KAE9400615.1"/>
    </source>
</evidence>
<dbReference type="SUPFAM" id="SSF144091">
    <property type="entry name" value="Rhomboid-like"/>
    <property type="match status" value="1"/>
</dbReference>
<organism evidence="7 8">
    <name type="scientific">Gymnopus androsaceus JB14</name>
    <dbReference type="NCBI Taxonomy" id="1447944"/>
    <lineage>
        <taxon>Eukaryota</taxon>
        <taxon>Fungi</taxon>
        <taxon>Dikarya</taxon>
        <taxon>Basidiomycota</taxon>
        <taxon>Agaricomycotina</taxon>
        <taxon>Agaricomycetes</taxon>
        <taxon>Agaricomycetidae</taxon>
        <taxon>Agaricales</taxon>
        <taxon>Marasmiineae</taxon>
        <taxon>Omphalotaceae</taxon>
        <taxon>Gymnopus</taxon>
    </lineage>
</organism>
<dbReference type="EMBL" id="ML769455">
    <property type="protein sequence ID" value="KAE9400615.1"/>
    <property type="molecule type" value="Genomic_DNA"/>
</dbReference>
<keyword evidence="3 6" id="KW-1133">Transmembrane helix</keyword>
<evidence type="ECO:0000256" key="2">
    <source>
        <dbReference type="ARBA" id="ARBA00022692"/>
    </source>
</evidence>
<feature type="compositionally biased region" description="Polar residues" evidence="5">
    <location>
        <begin position="334"/>
        <end position="347"/>
    </location>
</feature>
<comment type="subcellular location">
    <subcellularLocation>
        <location evidence="1">Membrane</location>
        <topology evidence="1">Multi-pass membrane protein</topology>
    </subcellularLocation>
</comment>
<proteinExistence type="predicted"/>
<name>A0A6A4HVB6_9AGAR</name>
<dbReference type="SMART" id="SM01160">
    <property type="entry name" value="DUF1751"/>
    <property type="match status" value="1"/>
</dbReference>
<feature type="region of interest" description="Disordered" evidence="5">
    <location>
        <begin position="299"/>
        <end position="359"/>
    </location>
</feature>
<accession>A0A6A4HVB6</accession>
<dbReference type="AlphaFoldDB" id="A0A6A4HVB6"/>
<sequence>MVVLQSPITFITSIPTVTRYWSLATLLASALYGWLQWNAPGPNQFPFLVLVPGSSLFYPWTFVTSALIEPSLWELAVTLITIPPTLRYLERIWGSIETLKFIVATVAVSNIIAFGFNWIEFVGTSNADLFLYGMSYQGQMSLQIGVLVAFTQLIPEHQVQFLGFLKIRVKSLPMAYLTLSTVMTILGFQSPWIIIQFGWFVSWVYLRFYKKNTSDTVGGGDSYGDRSETFSLVSWFPPFTHVVLGPGGNFVYKWANTLHLIPSHGGDVESGFSTVPGGARAEAERRRAMALQALDQRLANSPSMSGPPSAVPVSAHTPRPPPPAVASPRPEKASTATNHVAKNSLESDSGDIAMTDTSR</sequence>
<dbReference type="InterPro" id="IPR013861">
    <property type="entry name" value="TMEM115/Pdh1/Rbl19"/>
</dbReference>
<gene>
    <name evidence="7" type="ORF">BT96DRAFT_857343</name>
</gene>
<dbReference type="PANTHER" id="PTHR13377:SF3">
    <property type="entry name" value="TRANSMEMBRANE PROTEIN 115"/>
    <property type="match status" value="1"/>
</dbReference>
<protein>
    <submittedName>
        <fullName evidence="7">DUF1751-domain-containing protein</fullName>
    </submittedName>
</protein>
<keyword evidence="4 6" id="KW-0472">Membrane</keyword>
<feature type="transmembrane region" description="Helical" evidence="6">
    <location>
        <begin position="175"/>
        <end position="206"/>
    </location>
</feature>